<dbReference type="PANTHER" id="PTHR42715">
    <property type="entry name" value="BETA-GLUCOSIDASE"/>
    <property type="match status" value="1"/>
</dbReference>
<keyword evidence="13 14" id="KW-0624">Polysaccharide degradation</keyword>
<dbReference type="SUPFAM" id="SSF52279">
    <property type="entry name" value="Beta-D-glucan exohydrolase, C-terminal domain"/>
    <property type="match status" value="1"/>
</dbReference>
<accession>A0A2P8A4S3</accession>
<dbReference type="GO" id="GO:0030245">
    <property type="term" value="P:cellulose catabolic process"/>
    <property type="evidence" value="ECO:0007669"/>
    <property type="project" value="UniProtKB-UniPathway"/>
</dbReference>
<dbReference type="InterPro" id="IPR001764">
    <property type="entry name" value="Glyco_hydro_3_N"/>
</dbReference>
<evidence type="ECO:0000313" key="17">
    <source>
        <dbReference type="EMBL" id="PSK55461.1"/>
    </source>
</evidence>
<dbReference type="FunFam" id="3.20.20.300:FF:000002">
    <property type="entry name" value="Probable beta-glucosidase"/>
    <property type="match status" value="1"/>
</dbReference>
<dbReference type="SUPFAM" id="SSF51445">
    <property type="entry name" value="(Trans)glycosidases"/>
    <property type="match status" value="1"/>
</dbReference>
<dbReference type="SMART" id="SM01217">
    <property type="entry name" value="Fn3_like"/>
    <property type="match status" value="1"/>
</dbReference>
<dbReference type="Proteomes" id="UP000243723">
    <property type="component" value="Unassembled WGS sequence"/>
</dbReference>
<dbReference type="EC" id="3.2.1.21" evidence="5 14"/>
<evidence type="ECO:0000256" key="12">
    <source>
        <dbReference type="ARBA" id="ARBA00023295"/>
    </source>
</evidence>
<reference evidence="17 18" key="1">
    <citation type="submission" date="2017-05" db="EMBL/GenBank/DDBJ databases">
        <title>Draft genome sequence of Elsinoe australis.</title>
        <authorList>
            <person name="Cheng Q."/>
        </authorList>
    </citation>
    <scope>NUCLEOTIDE SEQUENCE [LARGE SCALE GENOMIC DNA]</scope>
    <source>
        <strain evidence="17 18">NL1</strain>
    </source>
</reference>
<evidence type="ECO:0000256" key="9">
    <source>
        <dbReference type="ARBA" id="ARBA00023001"/>
    </source>
</evidence>
<protein>
    <recommendedName>
        <fullName evidence="5 14">beta-glucosidase</fullName>
        <ecNumber evidence="5 14">3.2.1.21</ecNumber>
    </recommendedName>
</protein>
<evidence type="ECO:0000256" key="2">
    <source>
        <dbReference type="ARBA" id="ARBA00004613"/>
    </source>
</evidence>
<dbReference type="PANTHER" id="PTHR42715:SF5">
    <property type="entry name" value="BETA-GLUCOSIDASE M-RELATED"/>
    <property type="match status" value="1"/>
</dbReference>
<keyword evidence="11 14" id="KW-0119">Carbohydrate metabolism</keyword>
<dbReference type="Gene3D" id="2.60.40.10">
    <property type="entry name" value="Immunoglobulins"/>
    <property type="match status" value="1"/>
</dbReference>
<dbReference type="Gene3D" id="3.20.20.300">
    <property type="entry name" value="Glycoside hydrolase, family 3, N-terminal domain"/>
    <property type="match status" value="1"/>
</dbReference>
<organism evidence="17 18">
    <name type="scientific">Elsinoe australis</name>
    <dbReference type="NCBI Taxonomy" id="40998"/>
    <lineage>
        <taxon>Eukaryota</taxon>
        <taxon>Fungi</taxon>
        <taxon>Dikarya</taxon>
        <taxon>Ascomycota</taxon>
        <taxon>Pezizomycotina</taxon>
        <taxon>Dothideomycetes</taxon>
        <taxon>Dothideomycetidae</taxon>
        <taxon>Myriangiales</taxon>
        <taxon>Elsinoaceae</taxon>
        <taxon>Elsinoe</taxon>
    </lineage>
</organism>
<keyword evidence="6" id="KW-0964">Secreted</keyword>
<dbReference type="GO" id="GO:0008422">
    <property type="term" value="F:beta-glucosidase activity"/>
    <property type="evidence" value="ECO:0007669"/>
    <property type="project" value="UniProtKB-EC"/>
</dbReference>
<keyword evidence="9" id="KW-0136">Cellulose degradation</keyword>
<evidence type="ECO:0000313" key="18">
    <source>
        <dbReference type="Proteomes" id="UP000243723"/>
    </source>
</evidence>
<dbReference type="PROSITE" id="PS00775">
    <property type="entry name" value="GLYCOSYL_HYDROL_F3"/>
    <property type="match status" value="1"/>
</dbReference>
<evidence type="ECO:0000259" key="16">
    <source>
        <dbReference type="SMART" id="SM01217"/>
    </source>
</evidence>
<dbReference type="InterPro" id="IPR050288">
    <property type="entry name" value="Cellulose_deg_GH3"/>
</dbReference>
<dbReference type="STRING" id="40998.A0A2P8A4S3"/>
<dbReference type="AlphaFoldDB" id="A0A2P8A4S3"/>
<keyword evidence="10" id="KW-0325">Glycoprotein</keyword>
<name>A0A2P8A4S3_9PEZI</name>
<dbReference type="Gene3D" id="3.40.50.1700">
    <property type="entry name" value="Glycoside hydrolase family 3 C-terminal domain"/>
    <property type="match status" value="1"/>
</dbReference>
<evidence type="ECO:0000256" key="11">
    <source>
        <dbReference type="ARBA" id="ARBA00023277"/>
    </source>
</evidence>
<dbReference type="InterPro" id="IPR019800">
    <property type="entry name" value="Glyco_hydro_3_AS"/>
</dbReference>
<dbReference type="OrthoDB" id="416222at2759"/>
<dbReference type="InterPro" id="IPR036962">
    <property type="entry name" value="Glyco_hydro_3_N_sf"/>
</dbReference>
<dbReference type="Pfam" id="PF00933">
    <property type="entry name" value="Glyco_hydro_3"/>
    <property type="match status" value="1"/>
</dbReference>
<gene>
    <name evidence="17" type="ORF">B9Z65_2850</name>
</gene>
<evidence type="ECO:0000256" key="1">
    <source>
        <dbReference type="ARBA" id="ARBA00000448"/>
    </source>
</evidence>
<dbReference type="InterPro" id="IPR036881">
    <property type="entry name" value="Glyco_hydro_3_C_sf"/>
</dbReference>
<keyword evidence="18" id="KW-1185">Reference proteome</keyword>
<dbReference type="Pfam" id="PF01915">
    <property type="entry name" value="Glyco_hydro_3_C"/>
    <property type="match status" value="1"/>
</dbReference>
<comment type="pathway">
    <text evidence="3 14">Glycan metabolism; cellulose degradation.</text>
</comment>
<evidence type="ECO:0000256" key="10">
    <source>
        <dbReference type="ARBA" id="ARBA00023180"/>
    </source>
</evidence>
<evidence type="ECO:0000256" key="15">
    <source>
        <dbReference type="SAM" id="SignalP"/>
    </source>
</evidence>
<comment type="subcellular location">
    <subcellularLocation>
        <location evidence="2">Secreted</location>
    </subcellularLocation>
</comment>
<evidence type="ECO:0000256" key="3">
    <source>
        <dbReference type="ARBA" id="ARBA00004987"/>
    </source>
</evidence>
<evidence type="ECO:0000256" key="8">
    <source>
        <dbReference type="ARBA" id="ARBA00022801"/>
    </source>
</evidence>
<dbReference type="InterPro" id="IPR002772">
    <property type="entry name" value="Glyco_hydro_3_C"/>
</dbReference>
<proteinExistence type="inferred from homology"/>
<keyword evidence="8 14" id="KW-0378">Hydrolase</keyword>
<evidence type="ECO:0000256" key="14">
    <source>
        <dbReference type="RuleBase" id="RU361161"/>
    </source>
</evidence>
<dbReference type="PRINTS" id="PR00133">
    <property type="entry name" value="GLHYDRLASE3"/>
</dbReference>
<feature type="signal peptide" evidence="15">
    <location>
        <begin position="1"/>
        <end position="23"/>
    </location>
</feature>
<dbReference type="UniPathway" id="UPA00696"/>
<feature type="chain" id="PRO_5015121488" description="beta-glucosidase" evidence="15">
    <location>
        <begin position="24"/>
        <end position="866"/>
    </location>
</feature>
<sequence>MANRLLRLLVALLFTCLVTTGLGAPTTSSAVPSSTAPSASQASAVLSQNAVSGSNNPVALAISGLVKDAASLARVVAWAAAWAQFALIKLFTPELIYSYGKSPPVYPSPQGAGDDGGWASAYSQAKALVAQMTDFEKANITFGISENKGCSGFTGSVPRLGFPGICLNDAESGVRTGKLVSGYPAQLHVGASWNRKLAGDRATAIGKEFKKKGINVLLGPVVGPLGRVAKGGRNWEGFTNDPYLAGSLVEPTITGMQRSVVACVKHFIGNEQETNRSPFLQGFIPGLANESVSSNIDDRTMHEAYLWPFYDAVRAEAASIMCSYNKINGSYGCANSKTLNGLLKTELGFEGFVVSDWYAQHTGIASNNAGLDMVMPSSQFLNPNSLAGAVANGSVSADRLNDQATRILAAWYRFAKVDAPGQDLYADVDARDPADEAIIFQSAVEGHVLVKNNGVLPLNKPATLNLFGYDAIGGSNTSGLDSTLYGFGQSNTRTYTNGLPYTGLQALLLFASVLPAGSAGPEVALQGTIITGGGSGAITPVLSYAPYDAFVQQAAQDGTTLFTDFSSQRPVVRAPNDPCVIFINAASSEAYDRTTLADEYSDTLVTNVANSCKNTMVVIHNAGIRLVDRWIDHPNVTAVIYGHLPGQDSGLALTEIIYGRQSPSGRLPYTVGRTETDYGSLLNPSFADSKNPLYSQSTFSEGLYIDYKSFIQRGVAPRFPFGYGLTYSNFSYSALSISKTSGVNTSPLPSDRLSGSTPAPQGGLASLYESIATVSVKVSNTGRVAAAEVAQLYLGIPNSGLPKALRGFDKQIVQPGQSAQFSFPLRRRDLSIWDANQQQWVLQAGSYNVQVGKSVENIVLTGSLTI</sequence>
<dbReference type="InterPro" id="IPR026891">
    <property type="entry name" value="Fn3-like"/>
</dbReference>
<evidence type="ECO:0000256" key="13">
    <source>
        <dbReference type="ARBA" id="ARBA00023326"/>
    </source>
</evidence>
<dbReference type="InterPro" id="IPR013783">
    <property type="entry name" value="Ig-like_fold"/>
</dbReference>
<dbReference type="GO" id="GO:0005576">
    <property type="term" value="C:extracellular region"/>
    <property type="evidence" value="ECO:0007669"/>
    <property type="project" value="UniProtKB-SubCell"/>
</dbReference>
<keyword evidence="12 14" id="KW-0326">Glycosidase</keyword>
<evidence type="ECO:0000256" key="6">
    <source>
        <dbReference type="ARBA" id="ARBA00022525"/>
    </source>
</evidence>
<evidence type="ECO:0000256" key="7">
    <source>
        <dbReference type="ARBA" id="ARBA00022729"/>
    </source>
</evidence>
<keyword evidence="7 15" id="KW-0732">Signal</keyword>
<dbReference type="Pfam" id="PF14310">
    <property type="entry name" value="Fn3-like"/>
    <property type="match status" value="1"/>
</dbReference>
<comment type="catalytic activity">
    <reaction evidence="1 14">
        <text>Hydrolysis of terminal, non-reducing beta-D-glucosyl residues with release of beta-D-glucose.</text>
        <dbReference type="EC" id="3.2.1.21"/>
    </reaction>
</comment>
<comment type="similarity">
    <text evidence="4 14">Belongs to the glycosyl hydrolase 3 family.</text>
</comment>
<evidence type="ECO:0000256" key="5">
    <source>
        <dbReference type="ARBA" id="ARBA00012744"/>
    </source>
</evidence>
<evidence type="ECO:0000256" key="4">
    <source>
        <dbReference type="ARBA" id="ARBA00005336"/>
    </source>
</evidence>
<dbReference type="EMBL" id="NHZQ01000067">
    <property type="protein sequence ID" value="PSK55461.1"/>
    <property type="molecule type" value="Genomic_DNA"/>
</dbReference>
<comment type="caution">
    <text evidence="17">The sequence shown here is derived from an EMBL/GenBank/DDBJ whole genome shotgun (WGS) entry which is preliminary data.</text>
</comment>
<dbReference type="InterPro" id="IPR017853">
    <property type="entry name" value="GH"/>
</dbReference>
<feature type="domain" description="Fibronectin type III-like" evidence="16">
    <location>
        <begin position="788"/>
        <end position="855"/>
    </location>
</feature>